<dbReference type="Pfam" id="PF09339">
    <property type="entry name" value="HTH_IclR"/>
    <property type="match status" value="1"/>
</dbReference>
<protein>
    <recommendedName>
        <fullName evidence="5">Glycerol operon regulatory protein</fullName>
    </recommendedName>
</protein>
<feature type="domain" description="IclR-ED" evidence="7">
    <location>
        <begin position="68"/>
        <end position="251"/>
    </location>
</feature>
<keyword evidence="2" id="KW-0238">DNA-binding</keyword>
<dbReference type="GO" id="GO:0045892">
    <property type="term" value="P:negative regulation of DNA-templated transcription"/>
    <property type="evidence" value="ECO:0007669"/>
    <property type="project" value="TreeGrafter"/>
</dbReference>
<evidence type="ECO:0000259" key="6">
    <source>
        <dbReference type="PROSITE" id="PS51077"/>
    </source>
</evidence>
<dbReference type="SUPFAM" id="SSF55781">
    <property type="entry name" value="GAF domain-like"/>
    <property type="match status" value="1"/>
</dbReference>
<accession>A0A845QXH3</accession>
<dbReference type="RefSeq" id="WP_160197647.1">
    <property type="nucleotide sequence ID" value="NZ_QXXA01000010.1"/>
</dbReference>
<comment type="caution">
    <text evidence="8">The sequence shown here is derived from an EMBL/GenBank/DDBJ whole genome shotgun (WGS) entry which is preliminary data.</text>
</comment>
<dbReference type="AlphaFoldDB" id="A0A845QXH3"/>
<dbReference type="Proteomes" id="UP000467132">
    <property type="component" value="Unassembled WGS sequence"/>
</dbReference>
<dbReference type="InterPro" id="IPR029016">
    <property type="entry name" value="GAF-like_dom_sf"/>
</dbReference>
<dbReference type="Gene3D" id="1.10.10.10">
    <property type="entry name" value="Winged helix-like DNA-binding domain superfamily/Winged helix DNA-binding domain"/>
    <property type="match status" value="1"/>
</dbReference>
<dbReference type="FunFam" id="1.10.10.10:FF:000056">
    <property type="entry name" value="IclR family transcriptional regulator"/>
    <property type="match status" value="1"/>
</dbReference>
<dbReference type="PANTHER" id="PTHR30136">
    <property type="entry name" value="HELIX-TURN-HELIX TRANSCRIPTIONAL REGULATOR, ICLR FAMILY"/>
    <property type="match status" value="1"/>
</dbReference>
<keyword evidence="3" id="KW-0804">Transcription</keyword>
<dbReference type="OrthoDB" id="9791752at2"/>
<sequence>MKNIVQSIDRALSILEVLSDYEGGLGLTEISTKIDLHKSTVYRLLSTLIYKGYVKQDKNNNKYKITFKLFELGNKAVENIDILSVARPFIEQLMEQVNEVVHLVLLENQDIIYIDKVESYNTIRMHSNIGKRSPAYSTSVGKAIMAFLPEQKSDEIWENSNIEKHTEKTITDYHKFKEELETIRKKYYAIDDEENELGVRCIGAPIFNHKKEPIAAISISGPISRVTREKVEKIAQDVMKYSKMISEELGYRE</sequence>
<dbReference type="InterPro" id="IPR036388">
    <property type="entry name" value="WH-like_DNA-bd_sf"/>
</dbReference>
<reference evidence="8 9" key="1">
    <citation type="submission" date="2018-08" db="EMBL/GenBank/DDBJ databases">
        <title>Murine metabolic-syndrome-specific gut microbial biobank.</title>
        <authorList>
            <person name="Liu C."/>
        </authorList>
    </citation>
    <scope>NUCLEOTIDE SEQUENCE [LARGE SCALE GENOMIC DNA]</scope>
    <source>
        <strain evidence="8 9">583</strain>
    </source>
</reference>
<dbReference type="InterPro" id="IPR050707">
    <property type="entry name" value="HTH_MetabolicPath_Reg"/>
</dbReference>
<organism evidence="8 9">
    <name type="scientific">Senegalia massiliensis</name>
    <dbReference type="NCBI Taxonomy" id="1720316"/>
    <lineage>
        <taxon>Bacteria</taxon>
        <taxon>Bacillati</taxon>
        <taxon>Bacillota</taxon>
        <taxon>Clostridia</taxon>
        <taxon>Eubacteriales</taxon>
        <taxon>Clostridiaceae</taxon>
        <taxon>Senegalia</taxon>
    </lineage>
</organism>
<name>A0A845QXH3_9CLOT</name>
<evidence type="ECO:0000256" key="4">
    <source>
        <dbReference type="ARBA" id="ARBA00058938"/>
    </source>
</evidence>
<keyword evidence="9" id="KW-1185">Reference proteome</keyword>
<dbReference type="SMART" id="SM00346">
    <property type="entry name" value="HTH_ICLR"/>
    <property type="match status" value="1"/>
</dbReference>
<evidence type="ECO:0000313" key="9">
    <source>
        <dbReference type="Proteomes" id="UP000467132"/>
    </source>
</evidence>
<evidence type="ECO:0000259" key="7">
    <source>
        <dbReference type="PROSITE" id="PS51078"/>
    </source>
</evidence>
<dbReference type="SUPFAM" id="SSF46785">
    <property type="entry name" value="Winged helix' DNA-binding domain"/>
    <property type="match status" value="1"/>
</dbReference>
<comment type="function">
    <text evidence="4">May be an activator protein for the gylABX operon.</text>
</comment>
<dbReference type="EMBL" id="QXXA01000010">
    <property type="protein sequence ID" value="NBI07185.1"/>
    <property type="molecule type" value="Genomic_DNA"/>
</dbReference>
<dbReference type="InterPro" id="IPR036390">
    <property type="entry name" value="WH_DNA-bd_sf"/>
</dbReference>
<gene>
    <name evidence="8" type="ORF">D3Z33_10005</name>
</gene>
<dbReference type="Pfam" id="PF01614">
    <property type="entry name" value="IclR_C"/>
    <property type="match status" value="1"/>
</dbReference>
<evidence type="ECO:0000256" key="3">
    <source>
        <dbReference type="ARBA" id="ARBA00023163"/>
    </source>
</evidence>
<dbReference type="Gene3D" id="3.30.450.40">
    <property type="match status" value="1"/>
</dbReference>
<dbReference type="InterPro" id="IPR014757">
    <property type="entry name" value="Tscrpt_reg_IclR_C"/>
</dbReference>
<evidence type="ECO:0000313" key="8">
    <source>
        <dbReference type="EMBL" id="NBI07185.1"/>
    </source>
</evidence>
<evidence type="ECO:0000256" key="2">
    <source>
        <dbReference type="ARBA" id="ARBA00023125"/>
    </source>
</evidence>
<dbReference type="GO" id="GO:0003677">
    <property type="term" value="F:DNA binding"/>
    <property type="evidence" value="ECO:0007669"/>
    <property type="project" value="UniProtKB-KW"/>
</dbReference>
<dbReference type="InterPro" id="IPR005471">
    <property type="entry name" value="Tscrpt_reg_IclR_N"/>
</dbReference>
<dbReference type="PROSITE" id="PS51077">
    <property type="entry name" value="HTH_ICLR"/>
    <property type="match status" value="1"/>
</dbReference>
<feature type="domain" description="HTH iclR-type" evidence="6">
    <location>
        <begin position="5"/>
        <end position="67"/>
    </location>
</feature>
<dbReference type="PANTHER" id="PTHR30136:SF7">
    <property type="entry name" value="HTH-TYPE TRANSCRIPTIONAL REGULATOR KDGR-RELATED"/>
    <property type="match status" value="1"/>
</dbReference>
<dbReference type="GO" id="GO:0003700">
    <property type="term" value="F:DNA-binding transcription factor activity"/>
    <property type="evidence" value="ECO:0007669"/>
    <property type="project" value="TreeGrafter"/>
</dbReference>
<keyword evidence="1" id="KW-0805">Transcription regulation</keyword>
<dbReference type="PROSITE" id="PS51078">
    <property type="entry name" value="ICLR_ED"/>
    <property type="match status" value="1"/>
</dbReference>
<proteinExistence type="predicted"/>
<evidence type="ECO:0000256" key="1">
    <source>
        <dbReference type="ARBA" id="ARBA00023015"/>
    </source>
</evidence>
<evidence type="ECO:0000256" key="5">
    <source>
        <dbReference type="ARBA" id="ARBA00070406"/>
    </source>
</evidence>